<gene>
    <name evidence="1" type="ORF">QQF64_012712</name>
</gene>
<name>A0ABR3LWA1_9TELE</name>
<protein>
    <submittedName>
        <fullName evidence="1">Uncharacterized protein</fullName>
    </submittedName>
</protein>
<evidence type="ECO:0000313" key="1">
    <source>
        <dbReference type="EMBL" id="KAL1257167.1"/>
    </source>
</evidence>
<reference evidence="1 2" key="1">
    <citation type="submission" date="2023-09" db="EMBL/GenBank/DDBJ databases">
        <authorList>
            <person name="Wang M."/>
        </authorList>
    </citation>
    <scope>NUCLEOTIDE SEQUENCE [LARGE SCALE GENOMIC DNA]</scope>
    <source>
        <strain evidence="1">GT-2023</strain>
        <tissue evidence="1">Liver</tissue>
    </source>
</reference>
<organism evidence="1 2">
    <name type="scientific">Cirrhinus molitorella</name>
    <name type="common">mud carp</name>
    <dbReference type="NCBI Taxonomy" id="172907"/>
    <lineage>
        <taxon>Eukaryota</taxon>
        <taxon>Metazoa</taxon>
        <taxon>Chordata</taxon>
        <taxon>Craniata</taxon>
        <taxon>Vertebrata</taxon>
        <taxon>Euteleostomi</taxon>
        <taxon>Actinopterygii</taxon>
        <taxon>Neopterygii</taxon>
        <taxon>Teleostei</taxon>
        <taxon>Ostariophysi</taxon>
        <taxon>Cypriniformes</taxon>
        <taxon>Cyprinidae</taxon>
        <taxon>Labeoninae</taxon>
        <taxon>Labeonini</taxon>
        <taxon>Cirrhinus</taxon>
    </lineage>
</organism>
<keyword evidence="2" id="KW-1185">Reference proteome</keyword>
<dbReference type="Proteomes" id="UP001558613">
    <property type="component" value="Unassembled WGS sequence"/>
</dbReference>
<comment type="caution">
    <text evidence="1">The sequence shown here is derived from an EMBL/GenBank/DDBJ whole genome shotgun (WGS) entry which is preliminary data.</text>
</comment>
<sequence length="67" mass="7809">MIFMRSVCSEAIQQQPTGSSSVHFLRLISRKQTQHLHLPPLEQKSVVFADFHRDRHHTTRTKPLLGF</sequence>
<dbReference type="EMBL" id="JAYMGO010000018">
    <property type="protein sequence ID" value="KAL1257167.1"/>
    <property type="molecule type" value="Genomic_DNA"/>
</dbReference>
<proteinExistence type="predicted"/>
<accession>A0ABR3LWA1</accession>
<evidence type="ECO:0000313" key="2">
    <source>
        <dbReference type="Proteomes" id="UP001558613"/>
    </source>
</evidence>